<dbReference type="InParanoid" id="M1DY81"/>
<proteinExistence type="predicted"/>
<reference evidence="3" key="1">
    <citation type="journal article" date="2011" name="Nature">
        <title>Genome sequence and analysis of the tuber crop potato.</title>
        <authorList>
            <consortium name="The Potato Genome Sequencing Consortium"/>
        </authorList>
    </citation>
    <scope>NUCLEOTIDE SEQUENCE [LARGE SCALE GENOMIC DNA]</scope>
    <source>
        <strain evidence="3">cv. DM1-3 516 R44</strain>
    </source>
</reference>
<evidence type="ECO:0000256" key="1">
    <source>
        <dbReference type="SAM" id="MobiDB-lite"/>
    </source>
</evidence>
<dbReference type="GO" id="GO:0008270">
    <property type="term" value="F:zinc ion binding"/>
    <property type="evidence" value="ECO:0007669"/>
    <property type="project" value="InterPro"/>
</dbReference>
<dbReference type="EnsemblPlants" id="PGSC0003DMT400096342">
    <property type="protein sequence ID" value="PGSC0003DMT400096342"/>
    <property type="gene ID" value="PGSC0003DMG400045913"/>
</dbReference>
<dbReference type="AlphaFoldDB" id="M1DY81"/>
<dbReference type="Proteomes" id="UP000011115">
    <property type="component" value="Unassembled WGS sequence"/>
</dbReference>
<evidence type="ECO:0000313" key="3">
    <source>
        <dbReference type="Proteomes" id="UP000011115"/>
    </source>
</evidence>
<keyword evidence="3" id="KW-1185">Reference proteome</keyword>
<dbReference type="InterPro" id="IPR036875">
    <property type="entry name" value="Znf_CCHC_sf"/>
</dbReference>
<reference evidence="2" key="2">
    <citation type="submission" date="2015-06" db="UniProtKB">
        <authorList>
            <consortium name="EnsemblPlants"/>
        </authorList>
    </citation>
    <scope>IDENTIFICATION</scope>
    <source>
        <strain evidence="2">DM1-3 516 R44</strain>
    </source>
</reference>
<dbReference type="HOGENOM" id="CLU_2101250_0_0_1"/>
<dbReference type="GO" id="GO:0003676">
    <property type="term" value="F:nucleic acid binding"/>
    <property type="evidence" value="ECO:0007669"/>
    <property type="project" value="InterPro"/>
</dbReference>
<feature type="region of interest" description="Disordered" evidence="1">
    <location>
        <begin position="34"/>
        <end position="54"/>
    </location>
</feature>
<protein>
    <submittedName>
        <fullName evidence="2">Gag-pol polyprotein</fullName>
    </submittedName>
</protein>
<dbReference type="PaxDb" id="4113-PGSC0003DMT400096342"/>
<organism evidence="2 3">
    <name type="scientific">Solanum tuberosum</name>
    <name type="common">Potato</name>
    <dbReference type="NCBI Taxonomy" id="4113"/>
    <lineage>
        <taxon>Eukaryota</taxon>
        <taxon>Viridiplantae</taxon>
        <taxon>Streptophyta</taxon>
        <taxon>Embryophyta</taxon>
        <taxon>Tracheophyta</taxon>
        <taxon>Spermatophyta</taxon>
        <taxon>Magnoliopsida</taxon>
        <taxon>eudicotyledons</taxon>
        <taxon>Gunneridae</taxon>
        <taxon>Pentapetalae</taxon>
        <taxon>asterids</taxon>
        <taxon>lamiids</taxon>
        <taxon>Solanales</taxon>
        <taxon>Solanaceae</taxon>
        <taxon>Solanoideae</taxon>
        <taxon>Solaneae</taxon>
        <taxon>Solanum</taxon>
    </lineage>
</organism>
<evidence type="ECO:0000313" key="2">
    <source>
        <dbReference type="EnsemblPlants" id="PGSC0003DMT400096342"/>
    </source>
</evidence>
<sequence>MTIHTFAPLNDFFEAAHEIELEYKEEKVAKYNKTSSSNSWSKKKGIVPTSSSCGKGADLKKIYEKKPFKGNTQKYSPRKKGTTDPTKLPKGIQCHKCRGWGHILCECPNRLNATSR</sequence>
<dbReference type="SUPFAM" id="SSF57756">
    <property type="entry name" value="Retrovirus zinc finger-like domains"/>
    <property type="match status" value="1"/>
</dbReference>
<dbReference type="Gramene" id="PGSC0003DMT400096342">
    <property type="protein sequence ID" value="PGSC0003DMT400096342"/>
    <property type="gene ID" value="PGSC0003DMG400045913"/>
</dbReference>
<feature type="region of interest" description="Disordered" evidence="1">
    <location>
        <begin position="69"/>
        <end position="88"/>
    </location>
</feature>
<name>M1DY81_SOLTU</name>
<accession>M1DY81</accession>